<name>A4U0R0_9PROT</name>
<proteinExistence type="predicted"/>
<keyword evidence="1" id="KW-0732">Signal</keyword>
<evidence type="ECO:0000313" key="2">
    <source>
        <dbReference type="EMBL" id="CAM76467.1"/>
    </source>
</evidence>
<reference evidence="2" key="1">
    <citation type="journal article" date="2007" name="J. Bacteriol.">
        <title>Comparative genome analysis of four magnetotactic bacteria reveals a complex set of group-specific genes implicated in magnetosome biomineralization and function.</title>
        <authorList>
            <person name="Richter M."/>
            <person name="Kube M."/>
            <person name="Bazylinski D.A."/>
            <person name="Lombardot T."/>
            <person name="Gloeckner F.O."/>
            <person name="Reinhardt R."/>
            <person name="Schueler D."/>
        </authorList>
    </citation>
    <scope>NUCLEOTIDE SEQUENCE</scope>
    <source>
        <strain evidence="2">MSR-1</strain>
    </source>
</reference>
<organism evidence="2">
    <name type="scientific">Magnetospirillum gryphiswaldense</name>
    <dbReference type="NCBI Taxonomy" id="55518"/>
    <lineage>
        <taxon>Bacteria</taxon>
        <taxon>Pseudomonadati</taxon>
        <taxon>Pseudomonadota</taxon>
        <taxon>Alphaproteobacteria</taxon>
        <taxon>Rhodospirillales</taxon>
        <taxon>Rhodospirillaceae</taxon>
        <taxon>Magnetospirillum</taxon>
    </lineage>
</organism>
<accession>A4U0R0</accession>
<evidence type="ECO:0000256" key="1">
    <source>
        <dbReference type="SAM" id="SignalP"/>
    </source>
</evidence>
<sequence>MRITGLCVGLVLNLAMVLPAAAAERALDLLDAAVSFTADFTVSGDKGTYHGSVWHAPGRERRDFSTKDGGQAVILRRDTNSAYLLKPSGRWYVGLAFSAVGALAGGIDTLTVERTRLGSDVVAGIRTTRYKVVGNGPKGSRFDGHAWFANDGVMMKAEGTVTESNGRRSEVATALSNLRLGKVDERMFELPAGWMGMDLRSVPPERLAQAIEALRPLLEGR</sequence>
<feature type="signal peptide" evidence="1">
    <location>
        <begin position="1"/>
        <end position="22"/>
    </location>
</feature>
<protein>
    <recommendedName>
        <fullName evidence="3">Secreted protein</fullName>
    </recommendedName>
</protein>
<gene>
    <name evidence="2" type="ORF">MGR_3194</name>
</gene>
<evidence type="ECO:0008006" key="3">
    <source>
        <dbReference type="Google" id="ProtNLM"/>
    </source>
</evidence>
<dbReference type="EMBL" id="CU459003">
    <property type="protein sequence ID" value="CAM76467.1"/>
    <property type="molecule type" value="Genomic_DNA"/>
</dbReference>
<dbReference type="AlphaFoldDB" id="A4U0R0"/>
<feature type="chain" id="PRO_5002673210" description="Secreted protein" evidence="1">
    <location>
        <begin position="23"/>
        <end position="221"/>
    </location>
</feature>